<keyword evidence="3" id="KW-1003">Cell membrane</keyword>
<dbReference type="RefSeq" id="WP_045851260.1">
    <property type="nucleotide sequence ID" value="NZ_FTLX01000007.1"/>
</dbReference>
<dbReference type="SUPFAM" id="SSF53850">
    <property type="entry name" value="Periplasmic binding protein-like II"/>
    <property type="match status" value="1"/>
</dbReference>
<dbReference type="InterPro" id="IPR050490">
    <property type="entry name" value="Bact_solute-bd_prot1"/>
</dbReference>
<dbReference type="Pfam" id="PF01547">
    <property type="entry name" value="SBP_bac_1"/>
    <property type="match status" value="1"/>
</dbReference>
<name>A0A1N7A737_9BACI</name>
<keyword evidence="5" id="KW-0472">Membrane</keyword>
<dbReference type="EMBL" id="FTLX01000007">
    <property type="protein sequence ID" value="SIR34904.1"/>
    <property type="molecule type" value="Genomic_DNA"/>
</dbReference>
<reference evidence="8" key="3">
    <citation type="submission" date="2017-03" db="EMBL/GenBank/DDBJ databases">
        <authorList>
            <person name="Dastager S.G."/>
            <person name="Neurgaonkar P.S."/>
            <person name="Dharne M.S."/>
        </authorList>
    </citation>
    <scope>NUCLEOTIDE SEQUENCE</scope>
    <source>
        <strain evidence="8">DSM 25145</strain>
    </source>
</reference>
<evidence type="ECO:0000256" key="4">
    <source>
        <dbReference type="ARBA" id="ARBA00022729"/>
    </source>
</evidence>
<comment type="similarity">
    <text evidence="1">Belongs to the bacterial solute-binding protein 1 family.</text>
</comment>
<dbReference type="InterPro" id="IPR006061">
    <property type="entry name" value="SBP_1_CS"/>
</dbReference>
<evidence type="ECO:0000256" key="7">
    <source>
        <dbReference type="ARBA" id="ARBA00023288"/>
    </source>
</evidence>
<proteinExistence type="inferred from homology"/>
<dbReference type="PANTHER" id="PTHR43649:SF33">
    <property type="entry name" value="POLYGALACTURONAN_RHAMNOGALACTURONAN-BINDING PROTEIN YTCQ"/>
    <property type="match status" value="1"/>
</dbReference>
<evidence type="ECO:0000256" key="2">
    <source>
        <dbReference type="ARBA" id="ARBA00022448"/>
    </source>
</evidence>
<evidence type="ECO:0000313" key="10">
    <source>
        <dbReference type="Proteomes" id="UP000186385"/>
    </source>
</evidence>
<keyword evidence="4" id="KW-0732">Signal</keyword>
<dbReference type="STRING" id="1017273.SAMN05443094_10794"/>
<keyword evidence="7" id="KW-0449">Lipoprotein</keyword>
<keyword evidence="6" id="KW-0564">Palmitate</keyword>
<evidence type="ECO:0000313" key="8">
    <source>
        <dbReference type="EMBL" id="OXS75721.1"/>
    </source>
</evidence>
<gene>
    <name evidence="8" type="ORF">B1B05_14385</name>
    <name evidence="9" type="ORF">SAMN05443094_10794</name>
</gene>
<dbReference type="InterPro" id="IPR006059">
    <property type="entry name" value="SBP"/>
</dbReference>
<dbReference type="OrthoDB" id="9768630at2"/>
<dbReference type="PROSITE" id="PS51257">
    <property type="entry name" value="PROKAR_LIPOPROTEIN"/>
    <property type="match status" value="1"/>
</dbReference>
<keyword evidence="11" id="KW-1185">Reference proteome</keyword>
<evidence type="ECO:0000256" key="1">
    <source>
        <dbReference type="ARBA" id="ARBA00008520"/>
    </source>
</evidence>
<accession>A0A1N7A737</accession>
<organism evidence="9 10">
    <name type="scientific">Domibacillus enclensis</name>
    <dbReference type="NCBI Taxonomy" id="1017273"/>
    <lineage>
        <taxon>Bacteria</taxon>
        <taxon>Bacillati</taxon>
        <taxon>Bacillota</taxon>
        <taxon>Bacilli</taxon>
        <taxon>Bacillales</taxon>
        <taxon>Bacillaceae</taxon>
        <taxon>Domibacillus</taxon>
    </lineage>
</organism>
<dbReference type="Proteomes" id="UP000215545">
    <property type="component" value="Unassembled WGS sequence"/>
</dbReference>
<evidence type="ECO:0000313" key="9">
    <source>
        <dbReference type="EMBL" id="SIR34904.1"/>
    </source>
</evidence>
<reference evidence="9 10" key="1">
    <citation type="submission" date="2017-01" db="EMBL/GenBank/DDBJ databases">
        <authorList>
            <person name="Mah S.A."/>
            <person name="Swanson W.J."/>
            <person name="Moy G.W."/>
            <person name="Vacquier V.D."/>
        </authorList>
    </citation>
    <scope>NUCLEOTIDE SEQUENCE [LARGE SCALE GENOMIC DNA]</scope>
    <source>
        <strain evidence="9 10">NIO-1016</strain>
    </source>
</reference>
<keyword evidence="2" id="KW-0813">Transport</keyword>
<evidence type="ECO:0000256" key="3">
    <source>
        <dbReference type="ARBA" id="ARBA00022475"/>
    </source>
</evidence>
<dbReference type="Proteomes" id="UP000186385">
    <property type="component" value="Unassembled WGS sequence"/>
</dbReference>
<evidence type="ECO:0000256" key="6">
    <source>
        <dbReference type="ARBA" id="ARBA00023139"/>
    </source>
</evidence>
<dbReference type="Gene3D" id="3.40.190.10">
    <property type="entry name" value="Periplasmic binding protein-like II"/>
    <property type="match status" value="2"/>
</dbReference>
<dbReference type="EMBL" id="MWSK01000007">
    <property type="protein sequence ID" value="OXS75721.1"/>
    <property type="molecule type" value="Genomic_DNA"/>
</dbReference>
<dbReference type="GO" id="GO:0055085">
    <property type="term" value="P:transmembrane transport"/>
    <property type="evidence" value="ECO:0007669"/>
    <property type="project" value="InterPro"/>
</dbReference>
<protein>
    <submittedName>
        <fullName evidence="9">Carbohydrate ABC transporter substrate-binding protein, CUT1 family</fullName>
    </submittedName>
    <submittedName>
        <fullName evidence="8">Sugar ABC transporter substrate-binding protein</fullName>
    </submittedName>
</protein>
<dbReference type="PANTHER" id="PTHR43649">
    <property type="entry name" value="ARABINOSE-BINDING PROTEIN-RELATED"/>
    <property type="match status" value="1"/>
</dbReference>
<evidence type="ECO:0000313" key="11">
    <source>
        <dbReference type="Proteomes" id="UP000215545"/>
    </source>
</evidence>
<reference evidence="11" key="2">
    <citation type="submission" date="2017-03" db="EMBL/GenBank/DDBJ databases">
        <title>Bacillus sp. V-88(T) DSM27956, whole genome shotgun sequencing project.</title>
        <authorList>
            <person name="Dastager S.G."/>
            <person name="Neurgaonkar P.S."/>
            <person name="Dharne M.S."/>
        </authorList>
    </citation>
    <scope>NUCLEOTIDE SEQUENCE [LARGE SCALE GENOMIC DNA]</scope>
    <source>
        <strain evidence="11">DSM 25145</strain>
    </source>
</reference>
<dbReference type="PROSITE" id="PS01037">
    <property type="entry name" value="SBP_BACTERIAL_1"/>
    <property type="match status" value="1"/>
</dbReference>
<dbReference type="AlphaFoldDB" id="A0A1N7A737"/>
<evidence type="ECO:0000256" key="5">
    <source>
        <dbReference type="ARBA" id="ARBA00023136"/>
    </source>
</evidence>
<sequence>MWNKKSWVLSSALLLGLAGCSTSPSDESGSSNDEASGDQVAVNIYQGKVEFKEQFEELAAAYEAENPDVNISVETVGGGSDYAGTLKAKFASGDEPTIYTIAGQVDIDQYSERLADLSDTEAAGLALEGTLDGVTKDEKVLGMPVNLEGYGLIYNKKVFEEAGVDAGAIQTMADLRAAAEAIDSKKDDLGLDAVFALAAKEKWVPGNHGSNVFLAPEFNNDPFVTYEAKEVAFEYGAEFKEYLDLQNEYSVQPVNNLDYSQQVEELFSTGRVAIIQQGNWIYPTVEGMDPELAESGIGIMPIPVNGEVNMPVGVPSYYAVNQKADEEQQQAAKDFIDWMYTSDTGKEAVLSEFKFIPAYEGYDAEGIADPLSKEIYQFSQDGNTSAWVFPNYPVGWSDQLGAELQKYFAGEATWEEAISSMQAEWAKARQ</sequence>